<name>V7AH89_PHAVU</name>
<evidence type="ECO:0008006" key="3">
    <source>
        <dbReference type="Google" id="ProtNLM"/>
    </source>
</evidence>
<gene>
    <name evidence="1" type="ORF">PHAVU_011G137300g</name>
</gene>
<protein>
    <recommendedName>
        <fullName evidence="3">Retrotransposon gag domain-containing protein</fullName>
    </recommendedName>
</protein>
<keyword evidence="2" id="KW-1185">Reference proteome</keyword>
<dbReference type="OrthoDB" id="1430821at2759"/>
<evidence type="ECO:0000313" key="1">
    <source>
        <dbReference type="EMBL" id="ESW04929.1"/>
    </source>
</evidence>
<sequence>MDHEDPHTHLATFYELVGTMGFQSGDLESVYMHLFPFSLAGKAKEWLISHPNQSLTK</sequence>
<dbReference type="OMA" id="WLISHPN"/>
<dbReference type="AlphaFoldDB" id="V7AH89"/>
<dbReference type="EMBL" id="CM002298">
    <property type="protein sequence ID" value="ESW04929.1"/>
    <property type="molecule type" value="Genomic_DNA"/>
</dbReference>
<evidence type="ECO:0000313" key="2">
    <source>
        <dbReference type="Proteomes" id="UP000000226"/>
    </source>
</evidence>
<accession>V7AH89</accession>
<dbReference type="Gramene" id="ESW04929">
    <property type="protein sequence ID" value="ESW04929"/>
    <property type="gene ID" value="PHAVU_011G137300g"/>
</dbReference>
<dbReference type="Proteomes" id="UP000000226">
    <property type="component" value="Chromosome 11"/>
</dbReference>
<organism evidence="1 2">
    <name type="scientific">Phaseolus vulgaris</name>
    <name type="common">Kidney bean</name>
    <name type="synonym">French bean</name>
    <dbReference type="NCBI Taxonomy" id="3885"/>
    <lineage>
        <taxon>Eukaryota</taxon>
        <taxon>Viridiplantae</taxon>
        <taxon>Streptophyta</taxon>
        <taxon>Embryophyta</taxon>
        <taxon>Tracheophyta</taxon>
        <taxon>Spermatophyta</taxon>
        <taxon>Magnoliopsida</taxon>
        <taxon>eudicotyledons</taxon>
        <taxon>Gunneridae</taxon>
        <taxon>Pentapetalae</taxon>
        <taxon>rosids</taxon>
        <taxon>fabids</taxon>
        <taxon>Fabales</taxon>
        <taxon>Fabaceae</taxon>
        <taxon>Papilionoideae</taxon>
        <taxon>50 kb inversion clade</taxon>
        <taxon>NPAAA clade</taxon>
        <taxon>indigoferoid/millettioid clade</taxon>
        <taxon>Phaseoleae</taxon>
        <taxon>Phaseolus</taxon>
    </lineage>
</organism>
<reference evidence="2" key="1">
    <citation type="journal article" date="2014" name="Nat. Genet.">
        <title>A reference genome for common bean and genome-wide analysis of dual domestications.</title>
        <authorList>
            <person name="Schmutz J."/>
            <person name="McClean P.E."/>
            <person name="Mamidi S."/>
            <person name="Wu G.A."/>
            <person name="Cannon S.B."/>
            <person name="Grimwood J."/>
            <person name="Jenkins J."/>
            <person name="Shu S."/>
            <person name="Song Q."/>
            <person name="Chavarro C."/>
            <person name="Torres-Torres M."/>
            <person name="Geffroy V."/>
            <person name="Moghaddam S.M."/>
            <person name="Gao D."/>
            <person name="Abernathy B."/>
            <person name="Barry K."/>
            <person name="Blair M."/>
            <person name="Brick M.A."/>
            <person name="Chovatia M."/>
            <person name="Gepts P."/>
            <person name="Goodstein D.M."/>
            <person name="Gonzales M."/>
            <person name="Hellsten U."/>
            <person name="Hyten D.L."/>
            <person name="Jia G."/>
            <person name="Kelly J.D."/>
            <person name="Kudrna D."/>
            <person name="Lee R."/>
            <person name="Richard M.M."/>
            <person name="Miklas P.N."/>
            <person name="Osorno J.M."/>
            <person name="Rodrigues J."/>
            <person name="Thareau V."/>
            <person name="Urrea C.A."/>
            <person name="Wang M."/>
            <person name="Yu Y."/>
            <person name="Zhang M."/>
            <person name="Wing R.A."/>
            <person name="Cregan P.B."/>
            <person name="Rokhsar D.S."/>
            <person name="Jackson S.A."/>
        </authorList>
    </citation>
    <scope>NUCLEOTIDE SEQUENCE [LARGE SCALE GENOMIC DNA]</scope>
    <source>
        <strain evidence="2">cv. G19833</strain>
    </source>
</reference>
<dbReference type="SMR" id="V7AH89"/>
<proteinExistence type="predicted"/>